<keyword evidence="5 6" id="KW-0249">Electron transport</keyword>
<keyword evidence="9" id="KW-1185">Reference proteome</keyword>
<proteinExistence type="inferred from homology"/>
<evidence type="ECO:0000313" key="9">
    <source>
        <dbReference type="Proteomes" id="UP001139319"/>
    </source>
</evidence>
<dbReference type="EC" id="7.-.-.-" evidence="6"/>
<organism evidence="8 9">
    <name type="scientific">Gilvimarinus xylanilyticus</name>
    <dbReference type="NCBI Taxonomy" id="2944139"/>
    <lineage>
        <taxon>Bacteria</taxon>
        <taxon>Pseudomonadati</taxon>
        <taxon>Pseudomonadota</taxon>
        <taxon>Gammaproteobacteria</taxon>
        <taxon>Cellvibrionales</taxon>
        <taxon>Cellvibrionaceae</taxon>
        <taxon>Gilvimarinus</taxon>
    </lineage>
</organism>
<dbReference type="InterPro" id="IPR007329">
    <property type="entry name" value="FMN-bd"/>
</dbReference>
<keyword evidence="3 6" id="KW-0285">Flavoprotein</keyword>
<comment type="subcellular location">
    <subcellularLocation>
        <location evidence="6">Cell inner membrane</location>
        <topology evidence="6">Single-pass membrane protein</topology>
    </subcellularLocation>
</comment>
<evidence type="ECO:0000313" key="8">
    <source>
        <dbReference type="EMBL" id="MCP8897893.1"/>
    </source>
</evidence>
<dbReference type="PANTHER" id="PTHR36118:SF1">
    <property type="entry name" value="ION-TRANSLOCATING OXIDOREDUCTASE COMPLEX SUBUNIT G"/>
    <property type="match status" value="1"/>
</dbReference>
<evidence type="ECO:0000256" key="2">
    <source>
        <dbReference type="ARBA" id="ARBA00022553"/>
    </source>
</evidence>
<gene>
    <name evidence="8" type="primary">rsxG</name>
    <name evidence="6" type="synonym">rnfG</name>
    <name evidence="8" type="ORF">M6D89_01120</name>
</gene>
<dbReference type="GO" id="GO:0022900">
    <property type="term" value="P:electron transport chain"/>
    <property type="evidence" value="ECO:0007669"/>
    <property type="project" value="UniProtKB-UniRule"/>
</dbReference>
<comment type="caution">
    <text evidence="8">The sequence shown here is derived from an EMBL/GenBank/DDBJ whole genome shotgun (WGS) entry which is preliminary data.</text>
</comment>
<comment type="similarity">
    <text evidence="6">Belongs to the RnfG family.</text>
</comment>
<dbReference type="NCBIfam" id="NF002519">
    <property type="entry name" value="PRK01908.1"/>
    <property type="match status" value="1"/>
</dbReference>
<evidence type="ECO:0000259" key="7">
    <source>
        <dbReference type="SMART" id="SM00900"/>
    </source>
</evidence>
<dbReference type="GO" id="GO:0010181">
    <property type="term" value="F:FMN binding"/>
    <property type="evidence" value="ECO:0007669"/>
    <property type="project" value="InterPro"/>
</dbReference>
<keyword evidence="4 6" id="KW-0288">FMN</keyword>
<evidence type="ECO:0000256" key="5">
    <source>
        <dbReference type="ARBA" id="ARBA00022982"/>
    </source>
</evidence>
<reference evidence="8" key="2">
    <citation type="submission" date="2023-01" db="EMBL/GenBank/DDBJ databases">
        <title>Gilvimarinus xylanilyticus HB14 isolated from Caulerpa lentillifera aquaculture base in Hainan, China.</title>
        <authorList>
            <person name="Zhang Y.-J."/>
        </authorList>
    </citation>
    <scope>NUCLEOTIDE SEQUENCE</scope>
    <source>
        <strain evidence="8">HB14</strain>
    </source>
</reference>
<dbReference type="Proteomes" id="UP001139319">
    <property type="component" value="Unassembled WGS sequence"/>
</dbReference>
<dbReference type="HAMAP" id="MF_00479">
    <property type="entry name" value="RsxG_RnfG"/>
    <property type="match status" value="1"/>
</dbReference>
<keyword evidence="6" id="KW-1133">Transmembrane helix</keyword>
<feature type="domain" description="FMN-binding" evidence="7">
    <location>
        <begin position="104"/>
        <end position="196"/>
    </location>
</feature>
<accession>A0A9X2HZ75</accession>
<dbReference type="GO" id="GO:0005886">
    <property type="term" value="C:plasma membrane"/>
    <property type="evidence" value="ECO:0007669"/>
    <property type="project" value="UniProtKB-SubCell"/>
</dbReference>
<keyword evidence="6" id="KW-1278">Translocase</keyword>
<dbReference type="RefSeq" id="WP_253966190.1">
    <property type="nucleotide sequence ID" value="NZ_JAMFTH010000001.1"/>
</dbReference>
<name>A0A9X2HZ75_9GAMM</name>
<protein>
    <recommendedName>
        <fullName evidence="6">Ion-translocating oxidoreductase complex subunit G</fullName>
        <ecNumber evidence="6">7.-.-.-</ecNumber>
    </recommendedName>
    <alternativeName>
        <fullName evidence="6">Rnf electron transport complex subunit G</fullName>
    </alternativeName>
</protein>
<dbReference type="PIRSF" id="PIRSF006091">
    <property type="entry name" value="E_trnsport_RnfG"/>
    <property type="match status" value="1"/>
</dbReference>
<reference evidence="8" key="1">
    <citation type="submission" date="2022-05" db="EMBL/GenBank/DDBJ databases">
        <authorList>
            <person name="Sun H.-N."/>
        </authorList>
    </citation>
    <scope>NUCLEOTIDE SEQUENCE</scope>
    <source>
        <strain evidence="8">HB14</strain>
    </source>
</reference>
<keyword evidence="1 6" id="KW-0813">Transport</keyword>
<keyword evidence="6" id="KW-1003">Cell membrane</keyword>
<comment type="cofactor">
    <cofactor evidence="6">
        <name>FMN</name>
        <dbReference type="ChEBI" id="CHEBI:58210"/>
    </cofactor>
</comment>
<keyword evidence="6" id="KW-0812">Transmembrane</keyword>
<evidence type="ECO:0000256" key="3">
    <source>
        <dbReference type="ARBA" id="ARBA00022630"/>
    </source>
</evidence>
<evidence type="ECO:0000256" key="4">
    <source>
        <dbReference type="ARBA" id="ARBA00022643"/>
    </source>
</evidence>
<dbReference type="NCBIfam" id="TIGR01947">
    <property type="entry name" value="rnfG"/>
    <property type="match status" value="1"/>
</dbReference>
<dbReference type="GO" id="GO:0009055">
    <property type="term" value="F:electron transfer activity"/>
    <property type="evidence" value="ECO:0007669"/>
    <property type="project" value="InterPro"/>
</dbReference>
<sequence length="216" mass="22830">MLGKSISKNSLLLGLFALVTAGVLAVTNVSTRDRIADAQRAAAEKALYELVPASRVDNDLLTDTLPTPAAMLPALGLDSAEAIHRARKDGKVIAVILPAVAPDGYSGDIRLIVGVNRDGSVAGVRALAHKETPGLGDKIETSKSDWIFGFNGKSLGEPPVEQWQVRKDGGVFDQFTGATITPRAVTGQVKRVLQQVAEHRTLLFELPADAGDSNGR</sequence>
<dbReference type="Pfam" id="PF04205">
    <property type="entry name" value="FMN_bind"/>
    <property type="match status" value="1"/>
</dbReference>
<feature type="modified residue" description="FMN phosphoryl threonine" evidence="6">
    <location>
        <position position="179"/>
    </location>
</feature>
<evidence type="ECO:0000256" key="6">
    <source>
        <dbReference type="HAMAP-Rule" id="MF_00479"/>
    </source>
</evidence>
<dbReference type="SMART" id="SM00900">
    <property type="entry name" value="FMN_bind"/>
    <property type="match status" value="1"/>
</dbReference>
<keyword evidence="6" id="KW-0997">Cell inner membrane</keyword>
<comment type="function">
    <text evidence="6">Part of a membrane-bound complex that couples electron transfer with translocation of ions across the membrane.</text>
</comment>
<keyword evidence="2 6" id="KW-0597">Phosphoprotein</keyword>
<dbReference type="InterPro" id="IPR010209">
    <property type="entry name" value="Ion_transpt_RnfG/RsxG"/>
</dbReference>
<keyword evidence="6" id="KW-0472">Membrane</keyword>
<dbReference type="AlphaFoldDB" id="A0A9X2HZ75"/>
<comment type="subunit">
    <text evidence="6">The complex is composed of six subunits: RnfA, RnfB, RnfC, RnfD, RnfE and RnfG.</text>
</comment>
<evidence type="ECO:0000256" key="1">
    <source>
        <dbReference type="ARBA" id="ARBA00022448"/>
    </source>
</evidence>
<dbReference type="EMBL" id="JAMFTH010000001">
    <property type="protein sequence ID" value="MCP8897893.1"/>
    <property type="molecule type" value="Genomic_DNA"/>
</dbReference>
<dbReference type="PANTHER" id="PTHR36118">
    <property type="entry name" value="ION-TRANSLOCATING OXIDOREDUCTASE COMPLEX SUBUNIT G"/>
    <property type="match status" value="1"/>
</dbReference>